<keyword evidence="4" id="KW-0297">G-protein coupled receptor</keyword>
<evidence type="ECO:0000256" key="5">
    <source>
        <dbReference type="ARBA" id="ARBA00023136"/>
    </source>
</evidence>
<keyword evidence="5 8" id="KW-0472">Membrane</keyword>
<evidence type="ECO:0000256" key="6">
    <source>
        <dbReference type="ARBA" id="ARBA00023170"/>
    </source>
</evidence>
<keyword evidence="10" id="KW-1185">Reference proteome</keyword>
<feature type="transmembrane region" description="Helical" evidence="8">
    <location>
        <begin position="294"/>
        <end position="322"/>
    </location>
</feature>
<keyword evidence="2 8" id="KW-0812">Transmembrane</keyword>
<dbReference type="PRINTS" id="PR00237">
    <property type="entry name" value="GPCRRHODOPSN"/>
</dbReference>
<keyword evidence="3 8" id="KW-1133">Transmembrane helix</keyword>
<evidence type="ECO:0000313" key="11">
    <source>
        <dbReference type="RefSeq" id="XP_036365854.1"/>
    </source>
</evidence>
<dbReference type="Gene3D" id="1.20.1070.10">
    <property type="entry name" value="Rhodopsin 7-helix transmembrane proteins"/>
    <property type="match status" value="1"/>
</dbReference>
<evidence type="ECO:0000313" key="10">
    <source>
        <dbReference type="Proteomes" id="UP000515154"/>
    </source>
</evidence>
<evidence type="ECO:0000259" key="9">
    <source>
        <dbReference type="PROSITE" id="PS50262"/>
    </source>
</evidence>
<dbReference type="GO" id="GO:0005886">
    <property type="term" value="C:plasma membrane"/>
    <property type="evidence" value="ECO:0007669"/>
    <property type="project" value="TreeGrafter"/>
</dbReference>
<feature type="transmembrane region" description="Helical" evidence="8">
    <location>
        <begin position="112"/>
        <end position="133"/>
    </location>
</feature>
<name>A0A7E6FDN0_9MOLL</name>
<dbReference type="Proteomes" id="UP000515154">
    <property type="component" value="Linkage group LG16"/>
</dbReference>
<keyword evidence="6 11" id="KW-0675">Receptor</keyword>
<dbReference type="SUPFAM" id="SSF81321">
    <property type="entry name" value="Family A G protein-coupled receptor-like"/>
    <property type="match status" value="1"/>
</dbReference>
<accession>A0A7E6FDN0</accession>
<dbReference type="Pfam" id="PF00001">
    <property type="entry name" value="7tm_1"/>
    <property type="match status" value="1"/>
</dbReference>
<dbReference type="PROSITE" id="PS50262">
    <property type="entry name" value="G_PROTEIN_RECEP_F1_2"/>
    <property type="match status" value="1"/>
</dbReference>
<evidence type="ECO:0000256" key="2">
    <source>
        <dbReference type="ARBA" id="ARBA00022692"/>
    </source>
</evidence>
<organism evidence="10 11">
    <name type="scientific">Octopus sinensis</name>
    <name type="common">East Asian common octopus</name>
    <dbReference type="NCBI Taxonomy" id="2607531"/>
    <lineage>
        <taxon>Eukaryota</taxon>
        <taxon>Metazoa</taxon>
        <taxon>Spiralia</taxon>
        <taxon>Lophotrochozoa</taxon>
        <taxon>Mollusca</taxon>
        <taxon>Cephalopoda</taxon>
        <taxon>Coleoidea</taxon>
        <taxon>Octopodiformes</taxon>
        <taxon>Octopoda</taxon>
        <taxon>Incirrata</taxon>
        <taxon>Octopodidae</taxon>
        <taxon>Octopus</taxon>
    </lineage>
</organism>
<proteinExistence type="predicted"/>
<feature type="transmembrane region" description="Helical" evidence="8">
    <location>
        <begin position="73"/>
        <end position="92"/>
    </location>
</feature>
<dbReference type="PANTHER" id="PTHR24243:SF233">
    <property type="entry name" value="THYROTROPIN-RELEASING HORMONE RECEPTOR"/>
    <property type="match status" value="1"/>
</dbReference>
<dbReference type="AlphaFoldDB" id="A0A7E6FDN0"/>
<feature type="transmembrane region" description="Helical" evidence="8">
    <location>
        <begin position="246"/>
        <end position="270"/>
    </location>
</feature>
<evidence type="ECO:0000256" key="3">
    <source>
        <dbReference type="ARBA" id="ARBA00022989"/>
    </source>
</evidence>
<protein>
    <submittedName>
        <fullName evidence="11">Probable G-protein coupled receptor 139 isoform X1</fullName>
    </submittedName>
</protein>
<comment type="subcellular location">
    <subcellularLocation>
        <location evidence="1">Membrane</location>
        <topology evidence="1">Multi-pass membrane protein</topology>
    </subcellularLocation>
</comment>
<evidence type="ECO:0000256" key="8">
    <source>
        <dbReference type="SAM" id="Phobius"/>
    </source>
</evidence>
<evidence type="ECO:0000256" key="1">
    <source>
        <dbReference type="ARBA" id="ARBA00004141"/>
    </source>
</evidence>
<sequence length="422" mass="48659">MTNTTTVSVLEATANVTLNCEDDYIHRSILLEYVPESIYVDRYTTPFLYIIGFPGNILSFIVWIQRRMRHSSGYYLAAIALADLFFLALQIVHEAQSAWFLTVLDYPIICGGYPVLFMTCQYLPPLFVLGFTVERYISVCHPFKRERYCTTRRAKIVILALIILSFSLSSMQGYFWHYNSACQSCSPRKWAINTSFWTIWTWIVEFLIFMLVPGLVLIFNILVILEVRRMSKIELHGNEQRTSATTLMLLTVSFYLIFTVLPVTVTTSLYTTFPYGKLGMSEEETRSDPIWKRFFTYVFIKAIVNEIGLTHFVFNFFIYLITGRQFRKELEKLITSSIICTKWNAYRQRDFSTSGESTWASRYSKKDSLGMKQGVNGHTSLLVNCNNTTTTTTTNTETVVMVRNNRHDSGTNSNLQIPGQSI</sequence>
<feature type="transmembrane region" description="Helical" evidence="8">
    <location>
        <begin position="154"/>
        <end position="177"/>
    </location>
</feature>
<dbReference type="InterPro" id="IPR000276">
    <property type="entry name" value="GPCR_Rhodpsn"/>
</dbReference>
<keyword evidence="7" id="KW-0807">Transducer</keyword>
<gene>
    <name evidence="11" type="primary">LOC115220372</name>
</gene>
<dbReference type="InterPro" id="IPR017452">
    <property type="entry name" value="GPCR_Rhodpsn_7TM"/>
</dbReference>
<dbReference type="RefSeq" id="XP_036365854.1">
    <property type="nucleotide sequence ID" value="XM_036509961.1"/>
</dbReference>
<feature type="transmembrane region" description="Helical" evidence="8">
    <location>
        <begin position="47"/>
        <end position="64"/>
    </location>
</feature>
<evidence type="ECO:0000256" key="7">
    <source>
        <dbReference type="ARBA" id="ARBA00023224"/>
    </source>
</evidence>
<dbReference type="PANTHER" id="PTHR24243">
    <property type="entry name" value="G-PROTEIN COUPLED RECEPTOR"/>
    <property type="match status" value="1"/>
</dbReference>
<dbReference type="GO" id="GO:0004930">
    <property type="term" value="F:G protein-coupled receptor activity"/>
    <property type="evidence" value="ECO:0007669"/>
    <property type="project" value="UniProtKB-KW"/>
</dbReference>
<evidence type="ECO:0000256" key="4">
    <source>
        <dbReference type="ARBA" id="ARBA00023040"/>
    </source>
</evidence>
<reference evidence="11" key="1">
    <citation type="submission" date="2025-08" db="UniProtKB">
        <authorList>
            <consortium name="RefSeq"/>
        </authorList>
    </citation>
    <scope>IDENTIFICATION</scope>
</reference>
<dbReference type="CDD" id="cd14978">
    <property type="entry name" value="7tmA_FMRFamide_R-like"/>
    <property type="match status" value="1"/>
</dbReference>
<feature type="transmembrane region" description="Helical" evidence="8">
    <location>
        <begin position="197"/>
        <end position="225"/>
    </location>
</feature>
<feature type="domain" description="G-protein coupled receptors family 1 profile" evidence="9">
    <location>
        <begin position="55"/>
        <end position="319"/>
    </location>
</feature>